<proteinExistence type="predicted"/>
<accession>A0ACC1JL58</accession>
<gene>
    <name evidence="1" type="ORF">IWQ57_005973</name>
</gene>
<feature type="non-terminal residue" evidence="1">
    <location>
        <position position="433"/>
    </location>
</feature>
<protein>
    <submittedName>
        <fullName evidence="1">Uncharacterized protein</fullName>
    </submittedName>
</protein>
<reference evidence="1" key="1">
    <citation type="submission" date="2022-07" db="EMBL/GenBank/DDBJ databases">
        <title>Phylogenomic reconstructions and comparative analyses of Kickxellomycotina fungi.</title>
        <authorList>
            <person name="Reynolds N.K."/>
            <person name="Stajich J.E."/>
            <person name="Barry K."/>
            <person name="Grigoriev I.V."/>
            <person name="Crous P."/>
            <person name="Smith M.E."/>
        </authorList>
    </citation>
    <scope>NUCLEOTIDE SEQUENCE</scope>
    <source>
        <strain evidence="1">CBS 109366</strain>
    </source>
</reference>
<keyword evidence="2" id="KW-1185">Reference proteome</keyword>
<evidence type="ECO:0000313" key="1">
    <source>
        <dbReference type="EMBL" id="KAJ2761726.1"/>
    </source>
</evidence>
<evidence type="ECO:0000313" key="2">
    <source>
        <dbReference type="Proteomes" id="UP001140234"/>
    </source>
</evidence>
<sequence>MVQPDSEWPNFLKRMSATIGDGASPQPAPGQDRPLPPPLPARRNQQLYQPQGLEASTTSLTTGLQDITLDFGGSASPLREDAPRPSSDSATRSFAGPDPLADDRPPTTERVAEFRLDIPDGVRNMTQHPGDVIVGSVVVTVTKPTPAQRITLVFVGQQRVYIKDTSGASALSLYTNVDHTMFDKRLALWGRPVDAGPGGAPETLPAGTQRIPFSIQLPRVNYPATINRERACRVRYQVWAVLERSGTFIDHTTATHREEICFEPLAYPPRPREVLPINESVVGDYTATTRHIAVQVTGGLLKMPAEAGERIAYQIEARTARGPSAAAAGAADPYPMDPEQFDVRHVRLTVVERLTARGLIKGREQAQGYRRDMHTVKLVPEGAEAGKTSNRARVFASSGDLRLPLDMCPFDSKHLKRTYELRVDCEVVDNQSL</sequence>
<name>A0ACC1JL58_9FUNG</name>
<dbReference type="EMBL" id="JANBUJ010003149">
    <property type="protein sequence ID" value="KAJ2761726.1"/>
    <property type="molecule type" value="Genomic_DNA"/>
</dbReference>
<comment type="caution">
    <text evidence="1">The sequence shown here is derived from an EMBL/GenBank/DDBJ whole genome shotgun (WGS) entry which is preliminary data.</text>
</comment>
<dbReference type="Proteomes" id="UP001140234">
    <property type="component" value="Unassembled WGS sequence"/>
</dbReference>
<organism evidence="1 2">
    <name type="scientific">Coemansia nantahalensis</name>
    <dbReference type="NCBI Taxonomy" id="2789366"/>
    <lineage>
        <taxon>Eukaryota</taxon>
        <taxon>Fungi</taxon>
        <taxon>Fungi incertae sedis</taxon>
        <taxon>Zoopagomycota</taxon>
        <taxon>Kickxellomycotina</taxon>
        <taxon>Kickxellomycetes</taxon>
        <taxon>Kickxellales</taxon>
        <taxon>Kickxellaceae</taxon>
        <taxon>Coemansia</taxon>
    </lineage>
</organism>